<accession>A0A9X0ATS9</accession>
<keyword evidence="3" id="KW-1185">Reference proteome</keyword>
<evidence type="ECO:0000313" key="3">
    <source>
        <dbReference type="Proteomes" id="UP001152300"/>
    </source>
</evidence>
<sequence>MSEPEKRPVFIVALPGGRGVDPTGRPLSSDGLGAFSREGPYQPGIRRPCLSILAHKPDSTIFEGHYNDPTVSVELLAVAYTEKQKPIENEAHPAPYRIQYSWTPAEEEKFLRAIIDQDPAYKSAKDAGERKRAAKNARYRGRLSMREQQRAVQQMF</sequence>
<dbReference type="OrthoDB" id="3847937at2759"/>
<feature type="region of interest" description="Disordered" evidence="1">
    <location>
        <begin position="121"/>
        <end position="156"/>
    </location>
</feature>
<protein>
    <submittedName>
        <fullName evidence="2">Uncharacterized protein</fullName>
    </submittedName>
</protein>
<dbReference type="EMBL" id="JAPEIS010000004">
    <property type="protein sequence ID" value="KAJ8067048.1"/>
    <property type="molecule type" value="Genomic_DNA"/>
</dbReference>
<evidence type="ECO:0000256" key="1">
    <source>
        <dbReference type="SAM" id="MobiDB-lite"/>
    </source>
</evidence>
<feature type="compositionally biased region" description="Basic residues" evidence="1">
    <location>
        <begin position="132"/>
        <end position="143"/>
    </location>
</feature>
<comment type="caution">
    <text evidence="2">The sequence shown here is derived from an EMBL/GenBank/DDBJ whole genome shotgun (WGS) entry which is preliminary data.</text>
</comment>
<evidence type="ECO:0000313" key="2">
    <source>
        <dbReference type="EMBL" id="KAJ8067048.1"/>
    </source>
</evidence>
<organism evidence="2 3">
    <name type="scientific">Sclerotinia nivalis</name>
    <dbReference type="NCBI Taxonomy" id="352851"/>
    <lineage>
        <taxon>Eukaryota</taxon>
        <taxon>Fungi</taxon>
        <taxon>Dikarya</taxon>
        <taxon>Ascomycota</taxon>
        <taxon>Pezizomycotina</taxon>
        <taxon>Leotiomycetes</taxon>
        <taxon>Helotiales</taxon>
        <taxon>Sclerotiniaceae</taxon>
        <taxon>Sclerotinia</taxon>
    </lineage>
</organism>
<dbReference type="AlphaFoldDB" id="A0A9X0ATS9"/>
<name>A0A9X0ATS9_9HELO</name>
<feature type="region of interest" description="Disordered" evidence="1">
    <location>
        <begin position="14"/>
        <end position="40"/>
    </location>
</feature>
<gene>
    <name evidence="2" type="ORF">OCU04_004428</name>
</gene>
<proteinExistence type="predicted"/>
<reference evidence="2" key="1">
    <citation type="submission" date="2022-11" db="EMBL/GenBank/DDBJ databases">
        <title>Genome Resource of Sclerotinia nivalis Strain SnTB1, a Plant Pathogen Isolated from American Ginseng.</title>
        <authorList>
            <person name="Fan S."/>
        </authorList>
    </citation>
    <scope>NUCLEOTIDE SEQUENCE</scope>
    <source>
        <strain evidence="2">SnTB1</strain>
    </source>
</reference>
<dbReference type="Proteomes" id="UP001152300">
    <property type="component" value="Unassembled WGS sequence"/>
</dbReference>